<dbReference type="Proteomes" id="UP000824540">
    <property type="component" value="Unassembled WGS sequence"/>
</dbReference>
<evidence type="ECO:0000259" key="1">
    <source>
        <dbReference type="Pfam" id="PF14973"/>
    </source>
</evidence>
<dbReference type="GO" id="GO:0070187">
    <property type="term" value="C:shelterin complex"/>
    <property type="evidence" value="ECO:0007669"/>
    <property type="project" value="InterPro"/>
</dbReference>
<dbReference type="GO" id="GO:0042162">
    <property type="term" value="F:telomeric DNA binding"/>
    <property type="evidence" value="ECO:0007669"/>
    <property type="project" value="TreeGrafter"/>
</dbReference>
<feature type="non-terminal residue" evidence="2">
    <location>
        <position position="1"/>
    </location>
</feature>
<accession>A0A8T2N8X5</accession>
<comment type="caution">
    <text evidence="2">The sequence shown here is derived from an EMBL/GenBank/DDBJ whole genome shotgun (WGS) entry which is preliminary data.</text>
</comment>
<gene>
    <name evidence="2" type="ORF">JZ751_013986</name>
</gene>
<dbReference type="EMBL" id="JAFBMS010000226">
    <property type="protein sequence ID" value="KAG9332957.1"/>
    <property type="molecule type" value="Genomic_DNA"/>
</dbReference>
<dbReference type="InterPro" id="IPR039098">
    <property type="entry name" value="TINF2"/>
</dbReference>
<dbReference type="OrthoDB" id="9948370at2759"/>
<dbReference type="Pfam" id="PF14973">
    <property type="entry name" value="TINF2_N"/>
    <property type="match status" value="1"/>
</dbReference>
<protein>
    <recommendedName>
        <fullName evidence="1">TERF1-interacting nuclear factor 2 N-terminal domain-containing protein</fullName>
    </recommendedName>
</protein>
<dbReference type="GO" id="GO:0016233">
    <property type="term" value="P:telomere capping"/>
    <property type="evidence" value="ECO:0007669"/>
    <property type="project" value="InterPro"/>
</dbReference>
<dbReference type="PANTHER" id="PTHR15512:SF2">
    <property type="match status" value="1"/>
</dbReference>
<dbReference type="AlphaFoldDB" id="A0A8T2N8X5"/>
<dbReference type="CDD" id="cd11657">
    <property type="entry name" value="TIN2_N"/>
    <property type="match status" value="1"/>
</dbReference>
<feature type="domain" description="TERF1-interacting nuclear factor 2 N-terminal" evidence="1">
    <location>
        <begin position="2"/>
        <end position="150"/>
    </location>
</feature>
<keyword evidence="3" id="KW-1185">Reference proteome</keyword>
<evidence type="ECO:0000313" key="2">
    <source>
        <dbReference type="EMBL" id="KAG9332957.1"/>
    </source>
</evidence>
<dbReference type="InterPro" id="IPR029400">
    <property type="entry name" value="TINF2_N"/>
</dbReference>
<dbReference type="PANTHER" id="PTHR15512">
    <property type="entry name" value="TERF1-INTERACTING NUCLEAR FACTOR 2"/>
    <property type="match status" value="1"/>
</dbReference>
<organism evidence="2 3">
    <name type="scientific">Albula glossodonta</name>
    <name type="common">roundjaw bonefish</name>
    <dbReference type="NCBI Taxonomy" id="121402"/>
    <lineage>
        <taxon>Eukaryota</taxon>
        <taxon>Metazoa</taxon>
        <taxon>Chordata</taxon>
        <taxon>Craniata</taxon>
        <taxon>Vertebrata</taxon>
        <taxon>Euteleostomi</taxon>
        <taxon>Actinopterygii</taxon>
        <taxon>Neopterygii</taxon>
        <taxon>Teleostei</taxon>
        <taxon>Albuliformes</taxon>
        <taxon>Albulidae</taxon>
        <taxon>Albula</taxon>
    </lineage>
</organism>
<dbReference type="GO" id="GO:1904356">
    <property type="term" value="P:regulation of telomere maintenance via telomere lengthening"/>
    <property type="evidence" value="ECO:0007669"/>
    <property type="project" value="TreeGrafter"/>
</dbReference>
<reference evidence="2" key="1">
    <citation type="thesis" date="2021" institute="BYU ScholarsArchive" country="Provo, UT, USA">
        <title>Applications of and Algorithms for Genome Assembly and Genomic Analyses with an Emphasis on Marine Teleosts.</title>
        <authorList>
            <person name="Pickett B.D."/>
        </authorList>
    </citation>
    <scope>NUCLEOTIDE SEQUENCE</scope>
    <source>
        <strain evidence="2">HI-2016</strain>
    </source>
</reference>
<proteinExistence type="predicted"/>
<name>A0A8T2N8X5_9TELE</name>
<evidence type="ECO:0000313" key="3">
    <source>
        <dbReference type="Proteomes" id="UP000824540"/>
    </source>
</evidence>
<sequence>MWQVVQKQEIMHYGKLEELVSLVTETVPELLSYRKRTQLILALRAKLILELCRSEHTADPHTIQLHLDRIRSPSVSPVHTGASDVETEESEANFLELVQTLLEDPAEREHFFQEVFPVQFGPKYDTALQVLVWEFLSRLEQLLPVPDLQQVLSHNTTTSQGECQHAVMRITLILAQRGSHRQEKTKLRHNDWHRGAQTTAQAHCLQHRPTVYRTDYSTDPLPAAQTHSLPHRLQHRPTACSTACSTNPQTAAQTHSLPHRLQQRPTVCSTGPQTAARTHRLQHKLQHRPTACSTDCSTDCSTANFHCNSCSRLWAALLPLTGVGVGSVIAPHRGSSGQRYCPSPGSEWAALLPLTGVGVGSVIAPHRGSSGQSYCPSPGSEWAALLPLTRVVVGSIIAPHW</sequence>